<dbReference type="PROSITE" id="PS51257">
    <property type="entry name" value="PROKAR_LIPOPROTEIN"/>
    <property type="match status" value="1"/>
</dbReference>
<dbReference type="InterPro" id="IPR025316">
    <property type="entry name" value="DUF4221"/>
</dbReference>
<evidence type="ECO:0000313" key="1">
    <source>
        <dbReference type="EMBL" id="MBB6326431.1"/>
    </source>
</evidence>
<dbReference type="RefSeq" id="WP_184495036.1">
    <property type="nucleotide sequence ID" value="NZ_JACIJO010000002.1"/>
</dbReference>
<dbReference type="InterPro" id="IPR011045">
    <property type="entry name" value="N2O_reductase_N"/>
</dbReference>
<gene>
    <name evidence="1" type="ORF">FHS59_002059</name>
</gene>
<dbReference type="SUPFAM" id="SSF50974">
    <property type="entry name" value="Nitrous oxide reductase, N-terminal domain"/>
    <property type="match status" value="1"/>
</dbReference>
<protein>
    <recommendedName>
        <fullName evidence="3">DUF4221 domain-containing protein</fullName>
    </recommendedName>
</protein>
<accession>A0A841MWQ0</accession>
<reference evidence="1 2" key="1">
    <citation type="submission" date="2020-08" db="EMBL/GenBank/DDBJ databases">
        <title>Genomic Encyclopedia of Type Strains, Phase IV (KMG-IV): sequencing the most valuable type-strain genomes for metagenomic binning, comparative biology and taxonomic classification.</title>
        <authorList>
            <person name="Goeker M."/>
        </authorList>
    </citation>
    <scope>NUCLEOTIDE SEQUENCE [LARGE SCALE GENOMIC DNA]</scope>
    <source>
        <strain evidence="1 2">DSM 102044</strain>
    </source>
</reference>
<evidence type="ECO:0008006" key="3">
    <source>
        <dbReference type="Google" id="ProtNLM"/>
    </source>
</evidence>
<organism evidence="1 2">
    <name type="scientific">Algoriphagus iocasae</name>
    <dbReference type="NCBI Taxonomy" id="1836499"/>
    <lineage>
        <taxon>Bacteria</taxon>
        <taxon>Pseudomonadati</taxon>
        <taxon>Bacteroidota</taxon>
        <taxon>Cytophagia</taxon>
        <taxon>Cytophagales</taxon>
        <taxon>Cyclobacteriaceae</taxon>
        <taxon>Algoriphagus</taxon>
    </lineage>
</organism>
<dbReference type="Proteomes" id="UP000588604">
    <property type="component" value="Unassembled WGS sequence"/>
</dbReference>
<dbReference type="AlphaFoldDB" id="A0A841MWQ0"/>
<proteinExistence type="predicted"/>
<name>A0A841MWQ0_9BACT</name>
<comment type="caution">
    <text evidence="1">The sequence shown here is derived from an EMBL/GenBank/DDBJ whole genome shotgun (WGS) entry which is preliminary data.</text>
</comment>
<dbReference type="EMBL" id="JACIJO010000002">
    <property type="protein sequence ID" value="MBB6326431.1"/>
    <property type="molecule type" value="Genomic_DNA"/>
</dbReference>
<sequence>MKNSRYLLPLFLAVMASCTSKGSSDRIEKNEAFSYTIDTVMVDAGDQFIYLNNLLTSSGQSPDGNYLYNFNRNQATLELINLETLSLEKIIPYEKEGPNGIGSGMISKVVDIGSDKLIFSDSYQVSTVDMNGKKIAGFSYAKQEFEGEKLPEDKRIRLEETFSKDGKTLVALYGGLKIDDTADGLAIFDLENKQVRYHPIDLFKELEKFQTVFYFEGVHPIQMYMADIKLQLKGDTLIYSNTAQNKVYFFQLSTNNLNSKSFSSKYTSQEAEGNYPKRSDNEEEFKEITKVKEKEVNYGRFFFDDVNEVYWRFSKEMDKMNGDSIVFKTVLTAFDFNFNQLHEELLPSNFILPQKYFSRKGMIYTFLNIDDELGFVRLKPTITYE</sequence>
<evidence type="ECO:0000313" key="2">
    <source>
        <dbReference type="Proteomes" id="UP000588604"/>
    </source>
</evidence>
<dbReference type="Pfam" id="PF13970">
    <property type="entry name" value="DUF4221"/>
    <property type="match status" value="1"/>
</dbReference>
<keyword evidence="2" id="KW-1185">Reference proteome</keyword>